<sequence length="425" mass="50175">MQLTEKENEELEVLRKNISKILEKSTNKERPTKHVLENIFYLIDNFLYRGDNRDIIRSIECGILKYPNRVFYYINIQLLNKHFGLCKNNTVVRKFFKIIGYEKDKKSEILKMINEVDHPYFKLIDRKKWEVFKRKGHESKMEELMTKCFQMLDIVIIKSEDFVKLFEKNSIKSPTAFSQFIIQFLKPINQGEFNELISYLEKKHPNIRTTNILLTLFVAKYTDKSICNIHFTNFSSIFKSTEFFSAFFKEFEQLSNKIASNKLKYCESYQSACERNLQFDFFKPPGLIHKAYYSSDLEHMFERFLKQEKIDTNKSNPKQFQPIPASPNIQIPILAASNSEFPIQTNPLQVSNLKAINDSNSNQNQQNSHLHVMGEYSFPDGLVNPDPDLESLSSFNDTFIYDYESALYNSEQFSWEDNNEPNEDF</sequence>
<gene>
    <name evidence="2" type="ORF">M9Y10_015431</name>
</gene>
<name>A0ABR2L2C5_9EUKA</name>
<dbReference type="Pfam" id="PF10416">
    <property type="entry name" value="IBD"/>
    <property type="match status" value="1"/>
</dbReference>
<comment type="caution">
    <text evidence="2">The sequence shown here is derived from an EMBL/GenBank/DDBJ whole genome shotgun (WGS) entry which is preliminary data.</text>
</comment>
<accession>A0ABR2L2C5</accession>
<evidence type="ECO:0000313" key="3">
    <source>
        <dbReference type="Proteomes" id="UP001470230"/>
    </source>
</evidence>
<organism evidence="2 3">
    <name type="scientific">Tritrichomonas musculus</name>
    <dbReference type="NCBI Taxonomy" id="1915356"/>
    <lineage>
        <taxon>Eukaryota</taxon>
        <taxon>Metamonada</taxon>
        <taxon>Parabasalia</taxon>
        <taxon>Tritrichomonadida</taxon>
        <taxon>Tritrichomonadidae</taxon>
        <taxon>Tritrichomonas</taxon>
    </lineage>
</organism>
<dbReference type="EMBL" id="JAPFFF010000002">
    <property type="protein sequence ID" value="KAK8897478.1"/>
    <property type="molecule type" value="Genomic_DNA"/>
</dbReference>
<protein>
    <recommendedName>
        <fullName evidence="1">Initiator binding domain-containing protein</fullName>
    </recommendedName>
</protein>
<feature type="domain" description="Initiator binding" evidence="1">
    <location>
        <begin position="10"/>
        <end position="118"/>
    </location>
</feature>
<evidence type="ECO:0000259" key="1">
    <source>
        <dbReference type="Pfam" id="PF10416"/>
    </source>
</evidence>
<dbReference type="Proteomes" id="UP001470230">
    <property type="component" value="Unassembled WGS sequence"/>
</dbReference>
<keyword evidence="3" id="KW-1185">Reference proteome</keyword>
<reference evidence="2 3" key="1">
    <citation type="submission" date="2024-04" db="EMBL/GenBank/DDBJ databases">
        <title>Tritrichomonas musculus Genome.</title>
        <authorList>
            <person name="Alves-Ferreira E."/>
            <person name="Grigg M."/>
            <person name="Lorenzi H."/>
            <person name="Galac M."/>
        </authorList>
    </citation>
    <scope>NUCLEOTIDE SEQUENCE [LARGE SCALE GENOMIC DNA]</scope>
    <source>
        <strain evidence="2 3">EAF2021</strain>
    </source>
</reference>
<proteinExistence type="predicted"/>
<dbReference type="InterPro" id="IPR018845">
    <property type="entry name" value="Initiator-bd"/>
</dbReference>
<evidence type="ECO:0000313" key="2">
    <source>
        <dbReference type="EMBL" id="KAK8897478.1"/>
    </source>
</evidence>